<accession>A0A654LSR3</accession>
<dbReference type="GeneID" id="60420403"/>
<feature type="domain" description="DUF8156" evidence="1">
    <location>
        <begin position="1"/>
        <end position="101"/>
    </location>
</feature>
<dbReference type="Pfam" id="PF26485">
    <property type="entry name" value="DUF8156"/>
    <property type="match status" value="1"/>
</dbReference>
<dbReference type="RefSeq" id="WP_196817077.1">
    <property type="nucleotide sequence ID" value="NZ_CP012850.1"/>
</dbReference>
<name>A0A654LSR3_9ARCH</name>
<dbReference type="InterPro" id="IPR058469">
    <property type="entry name" value="DUF8156"/>
</dbReference>
<protein>
    <recommendedName>
        <fullName evidence="1">DUF8156 domain-containing protein</fullName>
    </recommendedName>
</protein>
<dbReference type="Proteomes" id="UP000058925">
    <property type="component" value="Chromosome"/>
</dbReference>
<gene>
    <name evidence="2" type="ORF">NMY3_00200</name>
</gene>
<evidence type="ECO:0000313" key="3">
    <source>
        <dbReference type="Proteomes" id="UP000058925"/>
    </source>
</evidence>
<evidence type="ECO:0000259" key="1">
    <source>
        <dbReference type="Pfam" id="PF26485"/>
    </source>
</evidence>
<sequence length="182" mass="21369">MGGPVSSFRMLIDLERSEWIDFKKELCKADRQRFDRLFSVPKLYHYASSNLSNPTTIEPIILSLIFNNFKIVHGTLTTSIQIENNNIKDEDFQVCQSSKESEIEIQIGFNKIIQDWNKFIECLNEDDEFIFIKMISNCYDRYHKSINSSIKENSDSIPSRHFAFIMALILYQQKQIDSHLTK</sequence>
<evidence type="ECO:0000313" key="2">
    <source>
        <dbReference type="EMBL" id="ALI34414.1"/>
    </source>
</evidence>
<proteinExistence type="predicted"/>
<reference evidence="3" key="1">
    <citation type="submission" date="2015-10" db="EMBL/GenBank/DDBJ databases">
        <title>Niche specialization of a soil ammonia-oxidizing archaeon, Candidatus Nitrosocosmicus oleophilus.</title>
        <authorList>
            <person name="Jung M.-Y."/>
            <person name="Rhee S.-K."/>
        </authorList>
    </citation>
    <scope>NUCLEOTIDE SEQUENCE [LARGE SCALE GENOMIC DNA]</scope>
    <source>
        <strain evidence="3">MY3</strain>
    </source>
</reference>
<organism evidence="2 3">
    <name type="scientific">Candidatus Nitrosocosmicus oleophilus</name>
    <dbReference type="NCBI Taxonomy" id="1353260"/>
    <lineage>
        <taxon>Archaea</taxon>
        <taxon>Nitrososphaerota</taxon>
        <taxon>Nitrososphaeria</taxon>
        <taxon>Nitrososphaerales</taxon>
        <taxon>Nitrososphaeraceae</taxon>
        <taxon>Candidatus Nitrosocosmicus</taxon>
    </lineage>
</organism>
<keyword evidence="3" id="KW-1185">Reference proteome</keyword>
<dbReference type="AlphaFoldDB" id="A0A654LSR3"/>
<dbReference type="KEGG" id="taa:NMY3_00200"/>
<dbReference type="EMBL" id="CP012850">
    <property type="protein sequence ID" value="ALI34414.1"/>
    <property type="molecule type" value="Genomic_DNA"/>
</dbReference>
<dbReference type="OrthoDB" id="11496at2157"/>